<evidence type="ECO:0000313" key="11">
    <source>
        <dbReference type="Proteomes" id="UP000467305"/>
    </source>
</evidence>
<evidence type="ECO:0000256" key="6">
    <source>
        <dbReference type="ARBA" id="ARBA00023136"/>
    </source>
</evidence>
<gene>
    <name evidence="10" type="ORF">F7018_07065</name>
</gene>
<evidence type="ECO:0000256" key="8">
    <source>
        <dbReference type="SAM" id="SignalP"/>
    </source>
</evidence>
<feature type="signal peptide" evidence="8">
    <location>
        <begin position="1"/>
        <end position="20"/>
    </location>
</feature>
<evidence type="ECO:0000313" key="10">
    <source>
        <dbReference type="EMBL" id="KAB1158858.1"/>
    </source>
</evidence>
<keyword evidence="11" id="KW-1185">Reference proteome</keyword>
<dbReference type="PANTHER" id="PTHR30069:SF29">
    <property type="entry name" value="HEMOGLOBIN AND HEMOGLOBIN-HAPTOGLOBIN-BINDING PROTEIN 1-RELATED"/>
    <property type="match status" value="1"/>
</dbReference>
<dbReference type="SUPFAM" id="SSF49464">
    <property type="entry name" value="Carboxypeptidase regulatory domain-like"/>
    <property type="match status" value="1"/>
</dbReference>
<dbReference type="GO" id="GO:0044718">
    <property type="term" value="P:siderophore transmembrane transport"/>
    <property type="evidence" value="ECO:0007669"/>
    <property type="project" value="TreeGrafter"/>
</dbReference>
<feature type="domain" description="Outer membrane protein beta-barrel" evidence="9">
    <location>
        <begin position="367"/>
        <end position="770"/>
    </location>
</feature>
<accession>A0A7J5AMM6</accession>
<dbReference type="Proteomes" id="UP000467305">
    <property type="component" value="Unassembled WGS sequence"/>
</dbReference>
<evidence type="ECO:0000256" key="3">
    <source>
        <dbReference type="ARBA" id="ARBA00022452"/>
    </source>
</evidence>
<dbReference type="Gene3D" id="2.60.40.1120">
    <property type="entry name" value="Carboxypeptidase-like, regulatory domain"/>
    <property type="match status" value="1"/>
</dbReference>
<evidence type="ECO:0000256" key="1">
    <source>
        <dbReference type="ARBA" id="ARBA00004571"/>
    </source>
</evidence>
<keyword evidence="4" id="KW-0812">Transmembrane</keyword>
<dbReference type="RefSeq" id="WP_150899341.1">
    <property type="nucleotide sequence ID" value="NZ_WAAU01000011.1"/>
</dbReference>
<sequence length="794" mass="89966">MRVKSIFILALLFQAISLTGQIKITGKVTEGNEPIVFANVILQSLEGKIIKGTTTIDNGEFSLSAPKGTYNLRISFIGFLEIKKQVSLNTDIDLGTLILKEESSRLNEVVIRSKKRLIEQKTDRLIFNVENSVSASGGDALDALKLAPAITIQNNQISMVGGEATRVMVDGRLIQLSGEELVSFLNSISADDIKKIEIITNPPAQYEASGGGGIINIVYKKGRRNSWKNTTSFSYNVNTYGYGTLRNNFSYNKNKIQLNASINTTRGSLRNLERSATFFPKSTWKVGIDSKDTRKNNSARLSINYLLSDNIEIGGQYLGSFNRPFSDAPGTTEFYNESNQLDSLLVKTEPRRRSINNNIYNAHIIAKLDTMGRKLTVDFDYFNYENKLEADALVNTFSPSGQFVRVNQSVKNITNQAIDNYSIKADMSHPIDKLDLSYGFKFSFINTKNKLDNFNTITNVPVLDTNLSNEFEYEENVQGFYVNASRKISDKWNLQAGLRIENTETRGFSETLNQVNKNSYTKLFPSVFVSYNKNDNNTFSFNYGRGINRPNYRDLNPFRSYVNSNVYSEGNPFIQPAFIDRFTFTHNYKGKFITSLYFSYTSDGFGTLFSAEPENNIQAVIRRNYYNGTYWQLSEMYNVRFTSWWKSQNYAHISGVNANVFEDLSAPVKNGIQFRFSTNNTFTLSENTSVQTDFFYQPKSSSNIYELGTMYGLSLGVKKTFLKKQLQAAVFVNDIFDSASLNNLTSEVNGVKTIYDQNYSSRYLRFSISYSFGNKKIKTRNRGFGNSEEQQRAN</sequence>
<dbReference type="OrthoDB" id="8764943at2"/>
<organism evidence="10 11">
    <name type="scientific">Tenacibaculum aiptasiae</name>
    <dbReference type="NCBI Taxonomy" id="426481"/>
    <lineage>
        <taxon>Bacteria</taxon>
        <taxon>Pseudomonadati</taxon>
        <taxon>Bacteroidota</taxon>
        <taxon>Flavobacteriia</taxon>
        <taxon>Flavobacteriales</taxon>
        <taxon>Flavobacteriaceae</taxon>
        <taxon>Tenacibaculum</taxon>
    </lineage>
</organism>
<proteinExistence type="predicted"/>
<dbReference type="SUPFAM" id="SSF56935">
    <property type="entry name" value="Porins"/>
    <property type="match status" value="1"/>
</dbReference>
<comment type="subcellular location">
    <subcellularLocation>
        <location evidence="1">Cell outer membrane</location>
        <topology evidence="1">Multi-pass membrane protein</topology>
    </subcellularLocation>
</comment>
<dbReference type="GO" id="GO:0009279">
    <property type="term" value="C:cell outer membrane"/>
    <property type="evidence" value="ECO:0007669"/>
    <property type="project" value="UniProtKB-SubCell"/>
</dbReference>
<name>A0A7J5AMM6_9FLAO</name>
<keyword evidence="2" id="KW-0813">Transport</keyword>
<feature type="chain" id="PRO_5029503736" evidence="8">
    <location>
        <begin position="21"/>
        <end position="794"/>
    </location>
</feature>
<evidence type="ECO:0000256" key="4">
    <source>
        <dbReference type="ARBA" id="ARBA00022692"/>
    </source>
</evidence>
<dbReference type="InterPro" id="IPR039426">
    <property type="entry name" value="TonB-dep_rcpt-like"/>
</dbReference>
<protein>
    <submittedName>
        <fullName evidence="10">Outer membrane beta-barrel protein</fullName>
    </submittedName>
</protein>
<dbReference type="InterPro" id="IPR036942">
    <property type="entry name" value="Beta-barrel_TonB_sf"/>
</dbReference>
<reference evidence="10 11" key="1">
    <citation type="submission" date="2019-09" db="EMBL/GenBank/DDBJ databases">
        <authorList>
            <person name="Cao W.R."/>
        </authorList>
    </citation>
    <scope>NUCLEOTIDE SEQUENCE [LARGE SCALE GENOMIC DNA]</scope>
    <source>
        <strain evidence="11">a4</strain>
    </source>
</reference>
<keyword evidence="3" id="KW-1134">Transmembrane beta strand</keyword>
<keyword evidence="6" id="KW-0472">Membrane</keyword>
<dbReference type="InterPro" id="IPR037066">
    <property type="entry name" value="Plug_dom_sf"/>
</dbReference>
<keyword evidence="5 8" id="KW-0732">Signal</keyword>
<dbReference type="PANTHER" id="PTHR30069">
    <property type="entry name" value="TONB-DEPENDENT OUTER MEMBRANE RECEPTOR"/>
    <property type="match status" value="1"/>
</dbReference>
<dbReference type="GO" id="GO:0015344">
    <property type="term" value="F:siderophore uptake transmembrane transporter activity"/>
    <property type="evidence" value="ECO:0007669"/>
    <property type="project" value="TreeGrafter"/>
</dbReference>
<dbReference type="InterPro" id="IPR008969">
    <property type="entry name" value="CarboxyPept-like_regulatory"/>
</dbReference>
<dbReference type="Pfam" id="PF14905">
    <property type="entry name" value="OMP_b-brl_3"/>
    <property type="match status" value="1"/>
</dbReference>
<dbReference type="EMBL" id="WAAU01000011">
    <property type="protein sequence ID" value="KAB1158858.1"/>
    <property type="molecule type" value="Genomic_DNA"/>
</dbReference>
<evidence type="ECO:0000256" key="7">
    <source>
        <dbReference type="ARBA" id="ARBA00023237"/>
    </source>
</evidence>
<dbReference type="Gene3D" id="2.170.130.10">
    <property type="entry name" value="TonB-dependent receptor, plug domain"/>
    <property type="match status" value="1"/>
</dbReference>
<dbReference type="AlphaFoldDB" id="A0A7J5AMM6"/>
<dbReference type="InterPro" id="IPR041700">
    <property type="entry name" value="OMP_b-brl_3"/>
</dbReference>
<keyword evidence="7" id="KW-0998">Cell outer membrane</keyword>
<comment type="caution">
    <text evidence="10">The sequence shown here is derived from an EMBL/GenBank/DDBJ whole genome shotgun (WGS) entry which is preliminary data.</text>
</comment>
<dbReference type="Gene3D" id="2.40.170.20">
    <property type="entry name" value="TonB-dependent receptor, beta-barrel domain"/>
    <property type="match status" value="1"/>
</dbReference>
<dbReference type="Pfam" id="PF13715">
    <property type="entry name" value="CarbopepD_reg_2"/>
    <property type="match status" value="1"/>
</dbReference>
<evidence type="ECO:0000256" key="5">
    <source>
        <dbReference type="ARBA" id="ARBA00022729"/>
    </source>
</evidence>
<evidence type="ECO:0000256" key="2">
    <source>
        <dbReference type="ARBA" id="ARBA00022448"/>
    </source>
</evidence>
<evidence type="ECO:0000259" key="9">
    <source>
        <dbReference type="Pfam" id="PF14905"/>
    </source>
</evidence>